<proteinExistence type="predicted"/>
<evidence type="ECO:0000313" key="1">
    <source>
        <dbReference type="EMBL" id="RHX83362.1"/>
    </source>
</evidence>
<dbReference type="Proteomes" id="UP000266669">
    <property type="component" value="Unassembled WGS sequence"/>
</dbReference>
<reference evidence="2" key="1">
    <citation type="submission" date="2018-05" db="EMBL/GenBank/DDBJ databases">
        <title>Leptospira yasudae sp. nov. and Leptospira stimsonii sp. nov., two pathogenic species of the genus Leptospira isolated from environmental sources.</title>
        <authorList>
            <person name="Casanovas-Massana A."/>
            <person name="Hamond C."/>
            <person name="Santos L.A."/>
            <person name="Hacker K.P."/>
            <person name="Balassiano I."/>
            <person name="Medeiros M.A."/>
            <person name="Reis M.G."/>
            <person name="Ko A.I."/>
            <person name="Wunder E.A."/>
        </authorList>
    </citation>
    <scope>NUCLEOTIDE SEQUENCE [LARGE SCALE GENOMIC DNA]</scope>
    <source>
        <strain evidence="2">AMB6-RJ</strain>
    </source>
</reference>
<name>A0A8B3CIP0_9LEPT</name>
<comment type="caution">
    <text evidence="1">The sequence shown here is derived from an EMBL/GenBank/DDBJ whole genome shotgun (WGS) entry which is preliminary data.</text>
</comment>
<accession>A0A8B3CIP0</accession>
<evidence type="ECO:0000313" key="2">
    <source>
        <dbReference type="Proteomes" id="UP000266669"/>
    </source>
</evidence>
<dbReference type="AlphaFoldDB" id="A0A8B3CIP0"/>
<protein>
    <submittedName>
        <fullName evidence="1">Uncharacterized protein</fullName>
    </submittedName>
</protein>
<dbReference type="EMBL" id="QHCS01000009">
    <property type="protein sequence ID" value="RHX83362.1"/>
    <property type="molecule type" value="Genomic_DNA"/>
</dbReference>
<organism evidence="1 2">
    <name type="scientific">Leptospira stimsonii</name>
    <dbReference type="NCBI Taxonomy" id="2202203"/>
    <lineage>
        <taxon>Bacteria</taxon>
        <taxon>Pseudomonadati</taxon>
        <taxon>Spirochaetota</taxon>
        <taxon>Spirochaetia</taxon>
        <taxon>Leptospirales</taxon>
        <taxon>Leptospiraceae</taxon>
        <taxon>Leptospira</taxon>
    </lineage>
</organism>
<sequence length="105" mass="11850">MFPVVFLNFSFLHLIHWDEIPSFDSSNIFSGSKASKHKVPAGSFEGDETVISPSWMDDSIESEDLDLISSKVSLKSLLFNSILYYSNNFSARLSYFLINLPPPII</sequence>
<gene>
    <name evidence="1" type="ORF">DLM78_21920</name>
</gene>